<accession>A0A1I5NVJ5</accession>
<gene>
    <name evidence="10" type="ORF">SAMN05216190_107102</name>
</gene>
<keyword evidence="4" id="KW-0378">Hydrolase</keyword>
<dbReference type="EMBL" id="FOWX01000007">
    <property type="protein sequence ID" value="SFP25793.1"/>
    <property type="molecule type" value="Genomic_DNA"/>
</dbReference>
<evidence type="ECO:0000313" key="11">
    <source>
        <dbReference type="Proteomes" id="UP000198784"/>
    </source>
</evidence>
<dbReference type="SUPFAM" id="SSF52499">
    <property type="entry name" value="Isochorismatase-like hydrolases"/>
    <property type="match status" value="1"/>
</dbReference>
<dbReference type="Gene3D" id="3.40.50.850">
    <property type="entry name" value="Isochorismatase-like"/>
    <property type="match status" value="1"/>
</dbReference>
<comment type="similarity">
    <text evidence="1">Belongs to the isochorismatase family.</text>
</comment>
<proteinExistence type="inferred from homology"/>
<protein>
    <recommendedName>
        <fullName evidence="8">Nicotinamidase</fullName>
        <ecNumber evidence="6">3.5.1.19</ecNumber>
    </recommendedName>
    <alternativeName>
        <fullName evidence="7">Nicotinamide deamidase</fullName>
    </alternativeName>
</protein>
<dbReference type="InterPro" id="IPR052347">
    <property type="entry name" value="Isochorismatase_Nicotinamidase"/>
</dbReference>
<dbReference type="RefSeq" id="WP_090499309.1">
    <property type="nucleotide sequence ID" value="NZ_FOWX01000007.1"/>
</dbReference>
<evidence type="ECO:0000256" key="2">
    <source>
        <dbReference type="ARBA" id="ARBA00022642"/>
    </source>
</evidence>
<dbReference type="OrthoDB" id="9791276at2"/>
<evidence type="ECO:0000313" key="10">
    <source>
        <dbReference type="EMBL" id="SFP25793.1"/>
    </source>
</evidence>
<evidence type="ECO:0000259" key="9">
    <source>
        <dbReference type="Pfam" id="PF00857"/>
    </source>
</evidence>
<keyword evidence="3" id="KW-0479">Metal-binding</keyword>
<evidence type="ECO:0000256" key="7">
    <source>
        <dbReference type="ARBA" id="ARBA00043224"/>
    </source>
</evidence>
<evidence type="ECO:0000256" key="1">
    <source>
        <dbReference type="ARBA" id="ARBA00006336"/>
    </source>
</evidence>
<evidence type="ECO:0000256" key="5">
    <source>
        <dbReference type="ARBA" id="ARBA00037900"/>
    </source>
</evidence>
<dbReference type="FunFam" id="3.40.50.850:FF:000006">
    <property type="entry name" value="Bifunctional pyrazinamidase/nicotinamidase"/>
    <property type="match status" value="1"/>
</dbReference>
<evidence type="ECO:0000256" key="4">
    <source>
        <dbReference type="ARBA" id="ARBA00022801"/>
    </source>
</evidence>
<dbReference type="GO" id="GO:0008936">
    <property type="term" value="F:nicotinamidase activity"/>
    <property type="evidence" value="ECO:0007669"/>
    <property type="project" value="UniProtKB-EC"/>
</dbReference>
<evidence type="ECO:0000256" key="3">
    <source>
        <dbReference type="ARBA" id="ARBA00022723"/>
    </source>
</evidence>
<evidence type="ECO:0000256" key="6">
    <source>
        <dbReference type="ARBA" id="ARBA00039017"/>
    </source>
</evidence>
<comment type="pathway">
    <text evidence="5">Cofactor biosynthesis; nicotinate biosynthesis; nicotinate from nicotinamide: step 1/1.</text>
</comment>
<dbReference type="InterPro" id="IPR000868">
    <property type="entry name" value="Isochorismatase-like_dom"/>
</dbReference>
<dbReference type="GO" id="GO:0019363">
    <property type="term" value="P:pyridine nucleotide biosynthetic process"/>
    <property type="evidence" value="ECO:0007669"/>
    <property type="project" value="UniProtKB-KW"/>
</dbReference>
<dbReference type="CDD" id="cd01011">
    <property type="entry name" value="nicotinamidase"/>
    <property type="match status" value="1"/>
</dbReference>
<dbReference type="InterPro" id="IPR036380">
    <property type="entry name" value="Isochorismatase-like_sf"/>
</dbReference>
<sequence>MTSRLNPGVQDLLLVVDVQNDFCAGGALAVPGGDEVVAKVNRLASAFAHVLLTQDWHPPGHSSFASQHPGHRPFDTIQLPYGAQTLWPDHCVQGSRGAELHPELAIAHAELILRKGYRPEVDSYSAFYENDRRTPTGLAGYLRERGLRRLFLAGLATDYCVHYSALDGRREGFEVVVLLDACRGLDTQGSLDKALRAMRAAGVEIRADAA</sequence>
<dbReference type="EC" id="3.5.1.19" evidence="6"/>
<reference evidence="11" key="1">
    <citation type="submission" date="2016-10" db="EMBL/GenBank/DDBJ databases">
        <authorList>
            <person name="Varghese N."/>
            <person name="Submissions S."/>
        </authorList>
    </citation>
    <scope>NUCLEOTIDE SEQUENCE [LARGE SCALE GENOMIC DNA]</scope>
    <source>
        <strain evidence="11">DSM 17834</strain>
    </source>
</reference>
<dbReference type="AlphaFoldDB" id="A0A1I5NVJ5"/>
<keyword evidence="11" id="KW-1185">Reference proteome</keyword>
<dbReference type="Pfam" id="PF00857">
    <property type="entry name" value="Isochorismatase"/>
    <property type="match status" value="1"/>
</dbReference>
<dbReference type="GO" id="GO:0046872">
    <property type="term" value="F:metal ion binding"/>
    <property type="evidence" value="ECO:0007669"/>
    <property type="project" value="UniProtKB-KW"/>
</dbReference>
<dbReference type="PANTHER" id="PTHR11080:SF2">
    <property type="entry name" value="LD05707P"/>
    <property type="match status" value="1"/>
</dbReference>
<dbReference type="STRING" id="289003.SAMN05216190_107102"/>
<keyword evidence="2" id="KW-0662">Pyridine nucleotide biosynthesis</keyword>
<name>A0A1I5NVJ5_9PSED</name>
<organism evidence="10 11">
    <name type="scientific">Pseudomonas borbori</name>
    <dbReference type="NCBI Taxonomy" id="289003"/>
    <lineage>
        <taxon>Bacteria</taxon>
        <taxon>Pseudomonadati</taxon>
        <taxon>Pseudomonadota</taxon>
        <taxon>Gammaproteobacteria</taxon>
        <taxon>Pseudomonadales</taxon>
        <taxon>Pseudomonadaceae</taxon>
        <taxon>Pseudomonas</taxon>
    </lineage>
</organism>
<feature type="domain" description="Isochorismatase-like" evidence="9">
    <location>
        <begin position="12"/>
        <end position="205"/>
    </location>
</feature>
<dbReference type="NCBIfam" id="NF008623">
    <property type="entry name" value="PRK11609.1"/>
    <property type="match status" value="1"/>
</dbReference>
<dbReference type="PANTHER" id="PTHR11080">
    <property type="entry name" value="PYRAZINAMIDASE/NICOTINAMIDASE"/>
    <property type="match status" value="1"/>
</dbReference>
<evidence type="ECO:0000256" key="8">
    <source>
        <dbReference type="ARBA" id="ARBA00072277"/>
    </source>
</evidence>
<dbReference type="Proteomes" id="UP000198784">
    <property type="component" value="Unassembled WGS sequence"/>
</dbReference>